<dbReference type="InterPro" id="IPR051935">
    <property type="entry name" value="HSDL2"/>
</dbReference>
<dbReference type="SUPFAM" id="SSF51735">
    <property type="entry name" value="NAD(P)-binding Rossmann-fold domains"/>
    <property type="match status" value="1"/>
</dbReference>
<evidence type="ECO:0000256" key="5">
    <source>
        <dbReference type="ARBA" id="ARBA00023002"/>
    </source>
</evidence>
<dbReference type="FunFam" id="3.40.50.720:FF:000301">
    <property type="entry name" value="Hydroxysteroid dehydrogenase like 2"/>
    <property type="match status" value="1"/>
</dbReference>
<gene>
    <name evidence="9" type="ORF">PANT1444_LOCUS5077</name>
</gene>
<dbReference type="GO" id="GO:0005777">
    <property type="term" value="C:peroxisome"/>
    <property type="evidence" value="ECO:0007669"/>
    <property type="project" value="UniProtKB-SubCell"/>
</dbReference>
<organism evidence="9">
    <name type="scientific">Phaeocystis antarctica</name>
    <dbReference type="NCBI Taxonomy" id="33657"/>
    <lineage>
        <taxon>Eukaryota</taxon>
        <taxon>Haptista</taxon>
        <taxon>Haptophyta</taxon>
        <taxon>Prymnesiophyceae</taxon>
        <taxon>Phaeocystales</taxon>
        <taxon>Phaeocystaceae</taxon>
        <taxon>Phaeocystis</taxon>
    </lineage>
</organism>
<dbReference type="AlphaFoldDB" id="A0A7S0E9Z7"/>
<keyword evidence="7" id="KW-0576">Peroxisome</keyword>
<accession>A0A7S0E9Z7</accession>
<evidence type="ECO:0000256" key="3">
    <source>
        <dbReference type="ARBA" id="ARBA00006484"/>
    </source>
</evidence>
<keyword evidence="6" id="KW-0496">Mitochondrion</keyword>
<keyword evidence="4" id="KW-0521">NADP</keyword>
<evidence type="ECO:0000256" key="7">
    <source>
        <dbReference type="ARBA" id="ARBA00023140"/>
    </source>
</evidence>
<dbReference type="InterPro" id="IPR036291">
    <property type="entry name" value="NAD(P)-bd_dom_sf"/>
</dbReference>
<comment type="subcellular location">
    <subcellularLocation>
        <location evidence="1">Mitochondrion</location>
    </subcellularLocation>
    <subcellularLocation>
        <location evidence="2">Peroxisome</location>
    </subcellularLocation>
</comment>
<dbReference type="Gene3D" id="3.40.50.720">
    <property type="entry name" value="NAD(P)-binding Rossmann-like Domain"/>
    <property type="match status" value="1"/>
</dbReference>
<evidence type="ECO:0000256" key="8">
    <source>
        <dbReference type="ARBA" id="ARBA00040243"/>
    </source>
</evidence>
<evidence type="ECO:0000256" key="1">
    <source>
        <dbReference type="ARBA" id="ARBA00004173"/>
    </source>
</evidence>
<dbReference type="GO" id="GO:0005739">
    <property type="term" value="C:mitochondrion"/>
    <property type="evidence" value="ECO:0007669"/>
    <property type="project" value="UniProtKB-SubCell"/>
</dbReference>
<reference evidence="9" key="1">
    <citation type="submission" date="2021-01" db="EMBL/GenBank/DDBJ databases">
        <authorList>
            <person name="Corre E."/>
            <person name="Pelletier E."/>
            <person name="Niang G."/>
            <person name="Scheremetjew M."/>
            <person name="Finn R."/>
            <person name="Kale V."/>
            <person name="Holt S."/>
            <person name="Cochrane G."/>
            <person name="Meng A."/>
            <person name="Brown T."/>
            <person name="Cohen L."/>
        </authorList>
    </citation>
    <scope>NUCLEOTIDE SEQUENCE</scope>
    <source>
        <strain evidence="9">CCMP1374</strain>
    </source>
</reference>
<dbReference type="EMBL" id="HBEP01009035">
    <property type="protein sequence ID" value="CAD8477120.1"/>
    <property type="molecule type" value="Transcribed_RNA"/>
</dbReference>
<dbReference type="PANTHER" id="PTHR42808">
    <property type="entry name" value="HYDROXYSTEROID DEHYDROGENASE-LIKE PROTEIN 2"/>
    <property type="match status" value="1"/>
</dbReference>
<dbReference type="PRINTS" id="PR00081">
    <property type="entry name" value="GDHRDH"/>
</dbReference>
<name>A0A7S0E9Z7_9EUKA</name>
<sequence length="302" mass="32220">MPSLQGRVAIVTGASRGIGRECALALARRGCHIVIAAKSTEPQPTLPGSIYTVAAEVEALGVQALPCVVDLRDEASSQACVDATVAKFGRVDVLINNASALWWQDIVDTPLKKYDLITSINARGSFAITQACMPHMLASGFGRVITMSPPIVTDMRAYAGKTAYYMSKFGMTMVALGAAAEGEGKGVTGNSLWPATVIESLASLNFKMGAPSTWRKAAIIADCVVGICEEGDEFSGNMLIDDVYLRSRGATDADLAKYRVDPNVEPPRLLAMENASGEWEVSKDFKRGDVRKVDADIVRGKL</sequence>
<evidence type="ECO:0000256" key="2">
    <source>
        <dbReference type="ARBA" id="ARBA00004275"/>
    </source>
</evidence>
<dbReference type="GO" id="GO:0016491">
    <property type="term" value="F:oxidoreductase activity"/>
    <property type="evidence" value="ECO:0007669"/>
    <property type="project" value="UniProtKB-KW"/>
</dbReference>
<comment type="similarity">
    <text evidence="3">Belongs to the short-chain dehydrogenases/reductases (SDR) family.</text>
</comment>
<protein>
    <recommendedName>
        <fullName evidence="8">Hydroxysteroid dehydrogenase-like protein 2</fullName>
    </recommendedName>
</protein>
<dbReference type="NCBIfam" id="NF006133">
    <property type="entry name" value="PRK08278.1"/>
    <property type="match status" value="1"/>
</dbReference>
<evidence type="ECO:0000313" key="9">
    <source>
        <dbReference type="EMBL" id="CAD8477120.1"/>
    </source>
</evidence>
<dbReference type="InterPro" id="IPR002347">
    <property type="entry name" value="SDR_fam"/>
</dbReference>
<dbReference type="PANTHER" id="PTHR42808:SF4">
    <property type="entry name" value="SHORT CHAIN DEHYDROGENASE"/>
    <property type="match status" value="1"/>
</dbReference>
<dbReference type="Pfam" id="PF00106">
    <property type="entry name" value="adh_short"/>
    <property type="match status" value="1"/>
</dbReference>
<proteinExistence type="inferred from homology"/>
<keyword evidence="5" id="KW-0560">Oxidoreductase</keyword>
<evidence type="ECO:0000256" key="6">
    <source>
        <dbReference type="ARBA" id="ARBA00023128"/>
    </source>
</evidence>
<evidence type="ECO:0000256" key="4">
    <source>
        <dbReference type="ARBA" id="ARBA00022857"/>
    </source>
</evidence>